<proteinExistence type="predicted"/>
<name>A0AA87YVX6_FICCA</name>
<sequence length="164" mass="18559">MREMGGKIDVHYFLLIRPKQEKDSSFTFNGDKRDITHFYCYLWISLWFEDLYRWGWDGGAPGGQGWGGRWSGREREGEVRGWGGRGRGVAGQGGGGRLVVEGCRRWVAAGEDKRERGEEREKRRERKGIRRHGLGSVVGHRRPSPAAGRSSATEKNLGGKDNVR</sequence>
<gene>
    <name evidence="2" type="ORF">TIFTF001_000699</name>
</gene>
<organism evidence="2 3">
    <name type="scientific">Ficus carica</name>
    <name type="common">Common fig</name>
    <dbReference type="NCBI Taxonomy" id="3494"/>
    <lineage>
        <taxon>Eukaryota</taxon>
        <taxon>Viridiplantae</taxon>
        <taxon>Streptophyta</taxon>
        <taxon>Embryophyta</taxon>
        <taxon>Tracheophyta</taxon>
        <taxon>Spermatophyta</taxon>
        <taxon>Magnoliopsida</taxon>
        <taxon>eudicotyledons</taxon>
        <taxon>Gunneridae</taxon>
        <taxon>Pentapetalae</taxon>
        <taxon>rosids</taxon>
        <taxon>fabids</taxon>
        <taxon>Rosales</taxon>
        <taxon>Moraceae</taxon>
        <taxon>Ficeae</taxon>
        <taxon>Ficus</taxon>
    </lineage>
</organism>
<feature type="compositionally biased region" description="Basic residues" evidence="1">
    <location>
        <begin position="123"/>
        <end position="143"/>
    </location>
</feature>
<evidence type="ECO:0000313" key="2">
    <source>
        <dbReference type="EMBL" id="GMN24764.1"/>
    </source>
</evidence>
<protein>
    <submittedName>
        <fullName evidence="2">Uncharacterized protein</fullName>
    </submittedName>
</protein>
<evidence type="ECO:0000256" key="1">
    <source>
        <dbReference type="SAM" id="MobiDB-lite"/>
    </source>
</evidence>
<evidence type="ECO:0000313" key="3">
    <source>
        <dbReference type="Proteomes" id="UP001187192"/>
    </source>
</evidence>
<feature type="compositionally biased region" description="Basic and acidic residues" evidence="1">
    <location>
        <begin position="111"/>
        <end position="122"/>
    </location>
</feature>
<feature type="region of interest" description="Disordered" evidence="1">
    <location>
        <begin position="65"/>
        <end position="94"/>
    </location>
</feature>
<dbReference type="EMBL" id="BTGU01000001">
    <property type="protein sequence ID" value="GMN24764.1"/>
    <property type="molecule type" value="Genomic_DNA"/>
</dbReference>
<feature type="compositionally biased region" description="Gly residues" evidence="1">
    <location>
        <begin position="80"/>
        <end position="94"/>
    </location>
</feature>
<dbReference type="Proteomes" id="UP001187192">
    <property type="component" value="Unassembled WGS sequence"/>
</dbReference>
<reference evidence="2" key="1">
    <citation type="submission" date="2023-07" db="EMBL/GenBank/DDBJ databases">
        <title>draft genome sequence of fig (Ficus carica).</title>
        <authorList>
            <person name="Takahashi T."/>
            <person name="Nishimura K."/>
        </authorList>
    </citation>
    <scope>NUCLEOTIDE SEQUENCE</scope>
</reference>
<feature type="region of interest" description="Disordered" evidence="1">
    <location>
        <begin position="111"/>
        <end position="164"/>
    </location>
</feature>
<keyword evidence="3" id="KW-1185">Reference proteome</keyword>
<dbReference type="AlphaFoldDB" id="A0AA87YVX6"/>
<comment type="caution">
    <text evidence="2">The sequence shown here is derived from an EMBL/GenBank/DDBJ whole genome shotgun (WGS) entry which is preliminary data.</text>
</comment>
<accession>A0AA87YVX6</accession>